<protein>
    <submittedName>
        <fullName evidence="1">Class I SAM-dependent methyltransferase</fullName>
        <ecNumber evidence="1">2.1.1.-</ecNumber>
    </submittedName>
</protein>
<dbReference type="AlphaFoldDB" id="A0A921NBZ1"/>
<comment type="caution">
    <text evidence="1">The sequence shown here is derived from an EMBL/GenBank/DDBJ whole genome shotgun (WGS) entry which is preliminary data.</text>
</comment>
<dbReference type="PANTHER" id="PTHR35276:SF1">
    <property type="entry name" value="TRNA (MNM(5)S(2)U34)-METHYLTRANSFERASE, CHLOROPLASTIC"/>
    <property type="match status" value="1"/>
</dbReference>
<dbReference type="EMBL" id="DYTV01000102">
    <property type="protein sequence ID" value="HJH11590.1"/>
    <property type="molecule type" value="Genomic_DNA"/>
</dbReference>
<gene>
    <name evidence="1" type="ORF">K8V30_07925</name>
</gene>
<evidence type="ECO:0000313" key="2">
    <source>
        <dbReference type="Proteomes" id="UP000700212"/>
    </source>
</evidence>
<dbReference type="Proteomes" id="UP000700212">
    <property type="component" value="Unassembled WGS sequence"/>
</dbReference>
<dbReference type="PANTHER" id="PTHR35276">
    <property type="entry name" value="S-ADENOSYL-L-METHIONINE-DEPENDENT METHYLTRANSFERASES SUPERFAMILY PROTEIN"/>
    <property type="match status" value="1"/>
</dbReference>
<dbReference type="SUPFAM" id="SSF53335">
    <property type="entry name" value="S-adenosyl-L-methionine-dependent methyltransferases"/>
    <property type="match status" value="1"/>
</dbReference>
<proteinExistence type="predicted"/>
<reference evidence="1" key="1">
    <citation type="journal article" date="2021" name="PeerJ">
        <title>Extensive microbial diversity within the chicken gut microbiome revealed by metagenomics and culture.</title>
        <authorList>
            <person name="Gilroy R."/>
            <person name="Ravi A."/>
            <person name="Getino M."/>
            <person name="Pursley I."/>
            <person name="Horton D.L."/>
            <person name="Alikhan N.F."/>
            <person name="Baker D."/>
            <person name="Gharbi K."/>
            <person name="Hall N."/>
            <person name="Watson M."/>
            <person name="Adriaenssens E.M."/>
            <person name="Foster-Nyarko E."/>
            <person name="Jarju S."/>
            <person name="Secka A."/>
            <person name="Antonio M."/>
            <person name="Oren A."/>
            <person name="Chaudhuri R.R."/>
            <person name="La Ragione R."/>
            <person name="Hildebrand F."/>
            <person name="Pallen M.J."/>
        </authorList>
    </citation>
    <scope>NUCLEOTIDE SEQUENCE</scope>
    <source>
        <strain evidence="1">CHK160-4876</strain>
    </source>
</reference>
<name>A0A921NBZ1_9BACL</name>
<evidence type="ECO:0000313" key="1">
    <source>
        <dbReference type="EMBL" id="HJH11590.1"/>
    </source>
</evidence>
<dbReference type="GO" id="GO:0008168">
    <property type="term" value="F:methyltransferase activity"/>
    <property type="evidence" value="ECO:0007669"/>
    <property type="project" value="UniProtKB-KW"/>
</dbReference>
<organism evidence="1 2">
    <name type="scientific">Metalysinibacillus jejuensis</name>
    <dbReference type="NCBI Taxonomy" id="914327"/>
    <lineage>
        <taxon>Bacteria</taxon>
        <taxon>Bacillati</taxon>
        <taxon>Bacillota</taxon>
        <taxon>Bacilli</taxon>
        <taxon>Bacillales</taxon>
        <taxon>Caryophanaceae</taxon>
        <taxon>Metalysinibacillus</taxon>
    </lineage>
</organism>
<dbReference type="Gene3D" id="3.40.50.150">
    <property type="entry name" value="Vaccinia Virus protein VP39"/>
    <property type="match status" value="1"/>
</dbReference>
<keyword evidence="1" id="KW-0808">Transferase</keyword>
<dbReference type="InterPro" id="IPR010719">
    <property type="entry name" value="MnmM_MeTrfase"/>
</dbReference>
<dbReference type="InterPro" id="IPR029063">
    <property type="entry name" value="SAM-dependent_MTases_sf"/>
</dbReference>
<dbReference type="EC" id="2.1.1.-" evidence="1"/>
<reference evidence="1" key="2">
    <citation type="submission" date="2021-09" db="EMBL/GenBank/DDBJ databases">
        <authorList>
            <person name="Gilroy R."/>
        </authorList>
    </citation>
    <scope>NUCLEOTIDE SEQUENCE</scope>
    <source>
        <strain evidence="1">CHK160-4876</strain>
    </source>
</reference>
<sequence>MAEINVHRILPMAKRFLAKVVAPGDVVIDATAGNGNETYYLAGLVGEQGKVYAFDIQQQALTATAQKLGARQIQVALIHDGHQNVHQYVQEVVAAATFNIETKTLGTRGLARSVFVG</sequence>
<dbReference type="Pfam" id="PF06962">
    <property type="entry name" value="rRNA_methylase"/>
    <property type="match status" value="1"/>
</dbReference>
<accession>A0A921NBZ1</accession>
<keyword evidence="1" id="KW-0489">Methyltransferase</keyword>
<dbReference type="GO" id="GO:0032259">
    <property type="term" value="P:methylation"/>
    <property type="evidence" value="ECO:0007669"/>
    <property type="project" value="UniProtKB-KW"/>
</dbReference>